<feature type="transmembrane region" description="Helical" evidence="7">
    <location>
        <begin position="346"/>
        <end position="369"/>
    </location>
</feature>
<evidence type="ECO:0000256" key="7">
    <source>
        <dbReference type="SAM" id="Phobius"/>
    </source>
</evidence>
<comment type="subcellular location">
    <subcellularLocation>
        <location evidence="1">Cell membrane</location>
        <topology evidence="1">Multi-pass membrane protein</topology>
    </subcellularLocation>
</comment>
<name>A0ABD6DE31_9EURY</name>
<proteinExistence type="predicted"/>
<evidence type="ECO:0000313" key="9">
    <source>
        <dbReference type="Proteomes" id="UP001597034"/>
    </source>
</evidence>
<dbReference type="EMBL" id="JBHUDO010000001">
    <property type="protein sequence ID" value="MFD1644580.1"/>
    <property type="molecule type" value="Genomic_DNA"/>
</dbReference>
<feature type="transmembrane region" description="Helical" evidence="7">
    <location>
        <begin position="196"/>
        <end position="215"/>
    </location>
</feature>
<dbReference type="PROSITE" id="PS51257">
    <property type="entry name" value="PROKAR_LIPOPROTEIN"/>
    <property type="match status" value="1"/>
</dbReference>
<keyword evidence="3 8" id="KW-0808">Transferase</keyword>
<protein>
    <submittedName>
        <fullName evidence="8">Glycosyltransferase family 87 protein</fullName>
        <ecNumber evidence="8">2.4.-.-</ecNumber>
    </submittedName>
</protein>
<dbReference type="GO" id="GO:0005886">
    <property type="term" value="C:plasma membrane"/>
    <property type="evidence" value="ECO:0007669"/>
    <property type="project" value="UniProtKB-SubCell"/>
</dbReference>
<feature type="transmembrane region" description="Helical" evidence="7">
    <location>
        <begin position="381"/>
        <end position="398"/>
    </location>
</feature>
<feature type="transmembrane region" description="Helical" evidence="7">
    <location>
        <begin position="165"/>
        <end position="189"/>
    </location>
</feature>
<keyword evidence="5 7" id="KW-1133">Transmembrane helix</keyword>
<evidence type="ECO:0000256" key="5">
    <source>
        <dbReference type="ARBA" id="ARBA00022989"/>
    </source>
</evidence>
<evidence type="ECO:0000256" key="1">
    <source>
        <dbReference type="ARBA" id="ARBA00004651"/>
    </source>
</evidence>
<comment type="caution">
    <text evidence="8">The sequence shown here is derived from an EMBL/GenBank/DDBJ whole genome shotgun (WGS) entry which is preliminary data.</text>
</comment>
<feature type="transmembrane region" description="Helical" evidence="7">
    <location>
        <begin position="263"/>
        <end position="281"/>
    </location>
</feature>
<gene>
    <name evidence="8" type="ORF">ACFSBL_02690</name>
</gene>
<evidence type="ECO:0000256" key="3">
    <source>
        <dbReference type="ARBA" id="ARBA00022679"/>
    </source>
</evidence>
<evidence type="ECO:0000256" key="4">
    <source>
        <dbReference type="ARBA" id="ARBA00022692"/>
    </source>
</evidence>
<dbReference type="GO" id="GO:0016757">
    <property type="term" value="F:glycosyltransferase activity"/>
    <property type="evidence" value="ECO:0007669"/>
    <property type="project" value="UniProtKB-KW"/>
</dbReference>
<feature type="transmembrane region" description="Helical" evidence="7">
    <location>
        <begin position="88"/>
        <end position="110"/>
    </location>
</feature>
<keyword evidence="9" id="KW-1185">Reference proteome</keyword>
<keyword evidence="8" id="KW-0328">Glycosyltransferase</keyword>
<evidence type="ECO:0000256" key="6">
    <source>
        <dbReference type="ARBA" id="ARBA00023136"/>
    </source>
</evidence>
<dbReference type="EC" id="2.4.-.-" evidence="8"/>
<dbReference type="RefSeq" id="WP_256399844.1">
    <property type="nucleotide sequence ID" value="NZ_JANHJR010000002.1"/>
</dbReference>
<evidence type="ECO:0000313" key="8">
    <source>
        <dbReference type="EMBL" id="MFD1644580.1"/>
    </source>
</evidence>
<keyword evidence="6 7" id="KW-0472">Membrane</keyword>
<keyword evidence="2" id="KW-1003">Cell membrane</keyword>
<evidence type="ECO:0000256" key="2">
    <source>
        <dbReference type="ARBA" id="ARBA00022475"/>
    </source>
</evidence>
<dbReference type="InterPro" id="IPR018584">
    <property type="entry name" value="GT87"/>
</dbReference>
<keyword evidence="4 7" id="KW-0812">Transmembrane</keyword>
<sequence length="404" mass="41913">MDRRTTPRLVLLAAVVVGCIMLGSLALKRPGDLGLDLAVYRSAADAWLSGGALYEVSPARAPEFTFLYPPVAVLLFVPFAVVPGSIALVAFSALNVAAGLTLAWIIVRYLRESGVGLSRVDVALLGAACTVSGYRSASIYFSQVNVFLALALAVGFVALERERVALAGTALALPAFLKLFPVVVGAWLLRRRAWRAVGAAVAVGLGLHLLGAVLFGPELVTTYVEVAVTERTGVDAFAGGLAATETYLTLHRAGSHLVGGGSVARYGFAAAVLLPALAVCYRDVSTPDRRLTAWFATLVAMLLGFPSYQVYIGLLLFPLLALLYLFPAGRARQVFLVGAALSTTVYAGGEFVAAAAAVPAVGGLLAGVLRPVLTLAAPATYGLLCCHAACVTFHLPAVDDGLAG</sequence>
<dbReference type="Pfam" id="PF09594">
    <property type="entry name" value="GT87"/>
    <property type="match status" value="1"/>
</dbReference>
<dbReference type="Proteomes" id="UP001597034">
    <property type="component" value="Unassembled WGS sequence"/>
</dbReference>
<feature type="transmembrane region" description="Helical" evidence="7">
    <location>
        <begin position="293"/>
        <end position="326"/>
    </location>
</feature>
<dbReference type="AlphaFoldDB" id="A0ABD6DE31"/>
<organism evidence="8 9">
    <name type="scientific">Haloarchaeobius litoreus</name>
    <dbReference type="NCBI Taxonomy" id="755306"/>
    <lineage>
        <taxon>Archaea</taxon>
        <taxon>Methanobacteriati</taxon>
        <taxon>Methanobacteriota</taxon>
        <taxon>Stenosarchaea group</taxon>
        <taxon>Halobacteria</taxon>
        <taxon>Halobacteriales</taxon>
        <taxon>Halorubellaceae</taxon>
        <taxon>Haloarchaeobius</taxon>
    </lineage>
</organism>
<accession>A0ABD6DE31</accession>
<feature type="transmembrane region" description="Helical" evidence="7">
    <location>
        <begin position="139"/>
        <end position="159"/>
    </location>
</feature>
<reference evidence="8 9" key="1">
    <citation type="journal article" date="2019" name="Int. J. Syst. Evol. Microbiol.">
        <title>The Global Catalogue of Microorganisms (GCM) 10K type strain sequencing project: providing services to taxonomists for standard genome sequencing and annotation.</title>
        <authorList>
            <consortium name="The Broad Institute Genomics Platform"/>
            <consortium name="The Broad Institute Genome Sequencing Center for Infectious Disease"/>
            <person name="Wu L."/>
            <person name="Ma J."/>
        </authorList>
    </citation>
    <scope>NUCLEOTIDE SEQUENCE [LARGE SCALE GENOMIC DNA]</scope>
    <source>
        <strain evidence="8 9">CGMCC 1.10390</strain>
    </source>
</reference>